<dbReference type="PROSITE" id="PS00061">
    <property type="entry name" value="ADH_SHORT"/>
    <property type="match status" value="1"/>
</dbReference>
<dbReference type="InterPro" id="IPR057326">
    <property type="entry name" value="KR_dom"/>
</dbReference>
<feature type="domain" description="Ketoreductase" evidence="3">
    <location>
        <begin position="14"/>
        <end position="194"/>
    </location>
</feature>
<comment type="similarity">
    <text evidence="1">Belongs to the short-chain dehydrogenases/reductases (SDR) family.</text>
</comment>
<dbReference type="PANTHER" id="PTHR42760">
    <property type="entry name" value="SHORT-CHAIN DEHYDROGENASES/REDUCTASES FAMILY MEMBER"/>
    <property type="match status" value="1"/>
</dbReference>
<dbReference type="Gene3D" id="3.40.50.720">
    <property type="entry name" value="NAD(P)-binding Rossmann-like Domain"/>
    <property type="match status" value="1"/>
</dbReference>
<dbReference type="SMART" id="SM00822">
    <property type="entry name" value="PKS_KR"/>
    <property type="match status" value="1"/>
</dbReference>
<dbReference type="EMBL" id="DF238840">
    <property type="protein sequence ID" value="GAF24998.1"/>
    <property type="molecule type" value="Genomic_DNA"/>
</dbReference>
<dbReference type="FunFam" id="3.40.50.720:FF:000084">
    <property type="entry name" value="Short-chain dehydrogenase reductase"/>
    <property type="match status" value="1"/>
</dbReference>
<reference evidence="4" key="1">
    <citation type="journal article" date="2014" name="Gene">
        <title>Genome-guided analysis of transformation efficiency and carbon dioxide assimilation by Moorella thermoacetica Y72.</title>
        <authorList>
            <person name="Tsukahara K."/>
            <person name="Kita A."/>
            <person name="Nakashimada Y."/>
            <person name="Hoshino T."/>
            <person name="Murakami K."/>
        </authorList>
    </citation>
    <scope>NUCLEOTIDE SEQUENCE [LARGE SCALE GENOMIC DNA]</scope>
    <source>
        <strain evidence="4">Y72</strain>
    </source>
</reference>
<evidence type="ECO:0000313" key="4">
    <source>
        <dbReference type="EMBL" id="GAF24998.1"/>
    </source>
</evidence>
<dbReference type="RefSeq" id="WP_051498576.1">
    <property type="nucleotide sequence ID" value="NZ_DF238840.1"/>
</dbReference>
<accession>A0A0S6UC89</accession>
<dbReference type="InterPro" id="IPR020904">
    <property type="entry name" value="Sc_DH/Rdtase_CS"/>
</dbReference>
<dbReference type="AlphaFoldDB" id="A0A0S6UC89"/>
<dbReference type="InterPro" id="IPR002347">
    <property type="entry name" value="SDR_fam"/>
</dbReference>
<keyword evidence="2" id="KW-0560">Oxidoreductase</keyword>
<name>A0A0S6UC89_NEOTH</name>
<dbReference type="SUPFAM" id="SSF51735">
    <property type="entry name" value="NAD(P)-binding Rossmann-fold domains"/>
    <property type="match status" value="1"/>
</dbReference>
<gene>
    <name evidence="4" type="ORF">MTY_0326</name>
</gene>
<dbReference type="InterPro" id="IPR036291">
    <property type="entry name" value="NAD(P)-bd_dom_sf"/>
</dbReference>
<dbReference type="GO" id="GO:0008206">
    <property type="term" value="P:bile acid metabolic process"/>
    <property type="evidence" value="ECO:0007669"/>
    <property type="project" value="UniProtKB-ARBA"/>
</dbReference>
<protein>
    <submittedName>
        <fullName evidence="4">Dehydrogenases with different specificities</fullName>
    </submittedName>
</protein>
<dbReference type="PRINTS" id="PR00080">
    <property type="entry name" value="SDRFAMILY"/>
</dbReference>
<dbReference type="PRINTS" id="PR00081">
    <property type="entry name" value="GDHRDH"/>
</dbReference>
<sequence>MISDYRNLFDLSGQVALVVGGTGGLGRAMTLALAQYGADIVVANRRAGVATDLQQEIEGLGRNFMAASVDILNAGELRAMVDKIDTTFGRIDILINAAGTNIWQKAEEYSEENWDRVLDVNLKGVFLTCREVGRLMIRQRKGKIISISSVRGMLGFPENYTAYCASKGGLNLYTKCLAAEWAKYNINVNAIAPTFIETPLVADMLADQETYNKLVNRIPLHRLGVPGDLVGATLFFASRASDFITGQILYVDGGVTCTQ</sequence>
<dbReference type="Proteomes" id="UP000063718">
    <property type="component" value="Unassembled WGS sequence"/>
</dbReference>
<evidence type="ECO:0000259" key="3">
    <source>
        <dbReference type="SMART" id="SM00822"/>
    </source>
</evidence>
<evidence type="ECO:0000256" key="1">
    <source>
        <dbReference type="ARBA" id="ARBA00006484"/>
    </source>
</evidence>
<proteinExistence type="inferred from homology"/>
<dbReference type="Pfam" id="PF13561">
    <property type="entry name" value="adh_short_C2"/>
    <property type="match status" value="1"/>
</dbReference>
<organism evidence="4">
    <name type="scientific">Moorella thermoacetica Y72</name>
    <dbReference type="NCBI Taxonomy" id="1325331"/>
    <lineage>
        <taxon>Bacteria</taxon>
        <taxon>Bacillati</taxon>
        <taxon>Bacillota</taxon>
        <taxon>Clostridia</taxon>
        <taxon>Neomoorellales</taxon>
        <taxon>Neomoorellaceae</taxon>
        <taxon>Neomoorella</taxon>
    </lineage>
</organism>
<evidence type="ECO:0000256" key="2">
    <source>
        <dbReference type="ARBA" id="ARBA00023002"/>
    </source>
</evidence>
<dbReference type="GO" id="GO:0016616">
    <property type="term" value="F:oxidoreductase activity, acting on the CH-OH group of donors, NAD or NADP as acceptor"/>
    <property type="evidence" value="ECO:0007669"/>
    <property type="project" value="TreeGrafter"/>
</dbReference>